<dbReference type="Proteomes" id="UP000887568">
    <property type="component" value="Unplaced"/>
</dbReference>
<proteinExistence type="predicted"/>
<dbReference type="PANTHER" id="PTHR21435:SF1">
    <property type="entry name" value="MITOCHONDRIAL IMPORT INNER MEMBRANE TRANSLOCASE SUBUNIT TIM29"/>
    <property type="match status" value="1"/>
</dbReference>
<dbReference type="EnsemblMetazoa" id="XM_038192500.1">
    <property type="protein sequence ID" value="XP_038048428.1"/>
    <property type="gene ID" value="LOC119722404"/>
</dbReference>
<dbReference type="RefSeq" id="XP_038048428.1">
    <property type="nucleotide sequence ID" value="XM_038192500.1"/>
</dbReference>
<dbReference type="Pfam" id="PF10171">
    <property type="entry name" value="Tim29"/>
    <property type="match status" value="1"/>
</dbReference>
<evidence type="ECO:0000313" key="2">
    <source>
        <dbReference type="Proteomes" id="UP000887568"/>
    </source>
</evidence>
<accession>A0A913Z9H3</accession>
<organism evidence="1 2">
    <name type="scientific">Patiria miniata</name>
    <name type="common">Bat star</name>
    <name type="synonym">Asterina miniata</name>
    <dbReference type="NCBI Taxonomy" id="46514"/>
    <lineage>
        <taxon>Eukaryota</taxon>
        <taxon>Metazoa</taxon>
        <taxon>Echinodermata</taxon>
        <taxon>Eleutherozoa</taxon>
        <taxon>Asterozoa</taxon>
        <taxon>Asteroidea</taxon>
        <taxon>Valvatacea</taxon>
        <taxon>Valvatida</taxon>
        <taxon>Asterinidae</taxon>
        <taxon>Patiria</taxon>
    </lineage>
</organism>
<dbReference type="OMA" id="WRLKWKM"/>
<dbReference type="GO" id="GO:0042721">
    <property type="term" value="C:TIM22 mitochondrial import inner membrane insertion complex"/>
    <property type="evidence" value="ECO:0007669"/>
    <property type="project" value="InterPro"/>
</dbReference>
<name>A0A913Z9H3_PATMI</name>
<evidence type="ECO:0000313" key="1">
    <source>
        <dbReference type="EnsemblMetazoa" id="XP_038048428.1"/>
    </source>
</evidence>
<dbReference type="GeneID" id="119722404"/>
<reference evidence="1" key="1">
    <citation type="submission" date="2022-11" db="UniProtKB">
        <authorList>
            <consortium name="EnsemblMetazoa"/>
        </authorList>
    </citation>
    <scope>IDENTIFICATION</scope>
</reference>
<dbReference type="OrthoDB" id="5970620at2759"/>
<dbReference type="InterPro" id="IPR019322">
    <property type="entry name" value="TIMM29"/>
</dbReference>
<dbReference type="GO" id="GO:0045039">
    <property type="term" value="P:protein insertion into mitochondrial inner membrane"/>
    <property type="evidence" value="ECO:0007669"/>
    <property type="project" value="TreeGrafter"/>
</dbReference>
<sequence>MAASMAGRISKSHLLLNTLSRSKVTIPERFKEGWPGKAGAYIANIFRDYKGATLEIFTDARDRPIKAAIYATLVSCTAIAAWNNPDKKSYEKAILNASNDLALLSDAIRNKASDRHLQEVMRLRNEGRIRQLNLVVCSVMWRDDYGPLLGLYDSQCEYLRPGWRDFDKRVLDVGFMNRWYYLDKAMVEYDVNEEEFANS</sequence>
<dbReference type="AlphaFoldDB" id="A0A913Z9H3"/>
<dbReference type="PANTHER" id="PTHR21435">
    <property type="entry name" value="MITOCHONDRIAL IMPORT INNER MEMBRANE TRANSLOCASE SUBUNIT TIM29"/>
    <property type="match status" value="1"/>
</dbReference>
<keyword evidence="2" id="KW-1185">Reference proteome</keyword>
<dbReference type="CTD" id="90580"/>
<protein>
    <submittedName>
        <fullName evidence="1">Uncharacterized protein</fullName>
    </submittedName>
</protein>